<keyword evidence="3 15" id="KW-0547">Nucleotide-binding</keyword>
<dbReference type="Proteomes" id="UP001076655">
    <property type="component" value="Unassembled WGS sequence"/>
</dbReference>
<dbReference type="RefSeq" id="WP_260249523.1">
    <property type="nucleotide sequence ID" value="NZ_JALMEJ010000007.1"/>
</dbReference>
<proteinExistence type="inferred from homology"/>
<feature type="active site" description="For nuclease activity" evidence="15">
    <location>
        <position position="1113"/>
    </location>
</feature>
<feature type="binding site" evidence="15">
    <location>
        <position position="1100"/>
    </location>
    <ligand>
        <name>Mg(2+)</name>
        <dbReference type="ChEBI" id="CHEBI:18420"/>
    </ligand>
</feature>
<keyword evidence="11 15" id="KW-0234">DNA repair</keyword>
<comment type="domain">
    <text evidence="15">The C-terminal domain has nuclease activity and interacts with RecD. It interacts with RecA, facilitating its loading onto ssDNA.</text>
</comment>
<comment type="miscellaneous">
    <text evidence="15">In the RecBCD complex, RecB has a slow 3'-5' helicase, an exonuclease activity and loads RecA onto ssDNA, RecD has a fast 5'-3' helicase activity, while RecC stimulates the ATPase and processivity of the RecB helicase and contributes to recognition of the Chi site.</text>
</comment>
<dbReference type="GO" id="GO:0000724">
    <property type="term" value="P:double-strand break repair via homologous recombination"/>
    <property type="evidence" value="ECO:0007669"/>
    <property type="project" value="UniProtKB-UniRule"/>
</dbReference>
<dbReference type="Gene3D" id="3.40.50.300">
    <property type="entry name" value="P-loop containing nucleotide triphosphate hydrolases"/>
    <property type="match status" value="2"/>
</dbReference>
<sequence>MAAESLNPMTIPLQGQRLIEASAGTGKTYTLARLYLRLLLGIGDGAFVRPLSAEEILVVTFTEAATNELRGRIRENIHKLRIACLRHEEGGEPADDDGFGPLLDLIEDKQSAAHRLLLAERQMDEAAIFTIHGFCQRMLTHNAFESGVLFEQTLIQDEHPVRKQACEDFWRRHCYPLPVELARAIKQLWSDPEALLRDIYPWLQGELPGITDAPESDETLLSRHEQIIAAIDEVKQCWRESDVDFVSLIQNSDLNKSSYRANLVPGWIAGINDWAEEEETTHYALPKNLERFSQAVLDEKTKKGGTPPSHPVFSAIEALTEQALTLEDVLFTRAVYEIRQTITEEKQIRGEMGFDDLLTRLDNALRQENGALLAQTLRRRFPVAMIDEFQDTDPQQYRIFRTIYQETVYQETAGDNGTPAEPYGLLFIGDPKQAIYAFRGADIFTYIKARRDVSAHYTLGTNFRSAKTMVDSVNKLFLQADEPFCFKQIPFQPVSSAPANDDAAFVIAGKTQPAVQFWWQAAEGVSSGDYERTMAGVCAGQIRDWLDAGQNGTALIGPPGKQRPVSAADITVLVRSRREAQLIKDALNQRAIPSVFLSNRDSVFETPEARELLWLLQAVLNPEKERLLRSALASGLFGLNAAEIDALNQDEAARDRLVDEFAGYGQIWQQQGVLPMLRRVLSQRKIAENLLAGPDGERRLTDIMHISELLQETSLTLENEHALVRWLAQQVLRPDAQSESQQMRLESDQHLVQICTIHKSKGLEYPLVWLPFICNFQAGGQRLYHDETTFEPCLTLSPDETQVALADKERLAEDLRLLYVAVTRAVYHCSLGVAPIIKGNRKKTGNTDLHLNGLGYLLQNGQACDSTALAERLDDFCRDDSAAAVTRITEPQLQLWQPGVSLPPSLAVKPFTRTVSSRWRVTSYSGLSYGASSGGSVYTQDRQEEMMAMIRSLSPSLDTDTLGEVQDETVTQQTAYTFPRGALAGTFLHSLFEELEFDSEPSLEWLTEQLLSYGFSAEWAPFLQTWFTELVNTPLSAEGPVLSAIPVRYKQDEMQFFLPIDGDLTAQKLDALTRQYDPLSAQAAPLDFAAVTGMLKGFIDLVFYHEGKYYIADYKSNYLGDSPADYQPEALAQAMLEHRYDLQYQLYTLALHRYLRHRLPDYDYQTHFGGVYYLFLRGMTPEYPGQGIWFYRPEQAFTEQLDALFNGEEG</sequence>
<evidence type="ECO:0000313" key="20">
    <source>
        <dbReference type="Proteomes" id="UP001076655"/>
    </source>
</evidence>
<evidence type="ECO:0000256" key="2">
    <source>
        <dbReference type="ARBA" id="ARBA00022723"/>
    </source>
</evidence>
<evidence type="ECO:0000256" key="4">
    <source>
        <dbReference type="ARBA" id="ARBA00022763"/>
    </source>
</evidence>
<dbReference type="GO" id="GO:0008854">
    <property type="term" value="F:exodeoxyribonuclease V activity"/>
    <property type="evidence" value="ECO:0007669"/>
    <property type="project" value="UniProtKB-EC"/>
</dbReference>
<comment type="similarity">
    <text evidence="15">Belongs to the helicase family. UvrD subfamily.</text>
</comment>
<dbReference type="Gene3D" id="1.10.486.10">
    <property type="entry name" value="PCRA, domain 4"/>
    <property type="match status" value="1"/>
</dbReference>
<dbReference type="PANTHER" id="PTHR11070:SF23">
    <property type="entry name" value="RECBCD ENZYME SUBUNIT RECB"/>
    <property type="match status" value="1"/>
</dbReference>
<dbReference type="PANTHER" id="PTHR11070">
    <property type="entry name" value="UVRD / RECB / PCRA DNA HELICASE FAMILY MEMBER"/>
    <property type="match status" value="1"/>
</dbReference>
<dbReference type="SUPFAM" id="SSF52540">
    <property type="entry name" value="P-loop containing nucleoside triphosphate hydrolases"/>
    <property type="match status" value="1"/>
</dbReference>
<dbReference type="InterPro" id="IPR011604">
    <property type="entry name" value="PDDEXK-like_dom_sf"/>
</dbReference>
<dbReference type="PROSITE" id="PS51198">
    <property type="entry name" value="UVRD_HELICASE_ATP_BIND"/>
    <property type="match status" value="1"/>
</dbReference>
<dbReference type="GO" id="GO:0043138">
    <property type="term" value="F:3'-5' DNA helicase activity"/>
    <property type="evidence" value="ECO:0007669"/>
    <property type="project" value="UniProtKB-UniRule"/>
</dbReference>
<keyword evidence="2 15" id="KW-0479">Metal-binding</keyword>
<comment type="subunit">
    <text evidence="15">Heterotrimer of RecB, RecC and RecD. All subunits contribute to DNA-binding. Interacts with RecA.</text>
</comment>
<evidence type="ECO:0000256" key="6">
    <source>
        <dbReference type="ARBA" id="ARBA00022806"/>
    </source>
</evidence>
<reference evidence="19" key="1">
    <citation type="submission" date="2022-08" db="EMBL/GenBank/DDBJ databases">
        <authorList>
            <person name="Dale J.L."/>
        </authorList>
    </citation>
    <scope>NUCLEOTIDE SEQUENCE</scope>
    <source>
        <strain evidence="19">2022EL-00758</strain>
    </source>
</reference>
<dbReference type="InterPro" id="IPR027417">
    <property type="entry name" value="P-loop_NTPase"/>
</dbReference>
<dbReference type="GO" id="GO:0003677">
    <property type="term" value="F:DNA binding"/>
    <property type="evidence" value="ECO:0007669"/>
    <property type="project" value="UniProtKB-UniRule"/>
</dbReference>
<dbReference type="Pfam" id="PF00580">
    <property type="entry name" value="UvrD-helicase"/>
    <property type="match status" value="1"/>
</dbReference>
<dbReference type="AlphaFoldDB" id="A0A9Q4CQP4"/>
<dbReference type="InterPro" id="IPR011335">
    <property type="entry name" value="Restrct_endonuc-II-like"/>
</dbReference>
<feature type="region of interest" description="Nuclease activity, interacts with RecD and RecA" evidence="15">
    <location>
        <begin position="918"/>
        <end position="1210"/>
    </location>
</feature>
<evidence type="ECO:0000256" key="13">
    <source>
        <dbReference type="ARBA" id="ARBA00034617"/>
    </source>
</evidence>
<keyword evidence="8 15" id="KW-0067">ATP-binding</keyword>
<dbReference type="InterPro" id="IPR014016">
    <property type="entry name" value="UvrD-like_ATP-bd"/>
</dbReference>
<keyword evidence="9 15" id="KW-0460">Magnesium</keyword>
<dbReference type="Gene3D" id="3.90.320.10">
    <property type="match status" value="1"/>
</dbReference>
<keyword evidence="12 15" id="KW-0413">Isomerase</keyword>
<dbReference type="EC" id="5.6.2.4" evidence="15"/>
<feature type="region of interest" description="DNA-binding and helicase activity, interacts with RecC" evidence="15">
    <location>
        <begin position="1"/>
        <end position="881"/>
    </location>
</feature>
<dbReference type="Pfam" id="PF13361">
    <property type="entry name" value="UvrD_C"/>
    <property type="match status" value="1"/>
</dbReference>
<comment type="function">
    <text evidence="15">A helicase/nuclease that prepares dsDNA breaks (DSB) for recombinational DNA repair. Binds to DSBs and unwinds DNA via a highly rapid and processive ATP-dependent bidirectional helicase activity. Unwinds dsDNA until it encounters a Chi (crossover hotspot instigator) sequence from the 3' direction. Cuts ssDNA a few nucleotides 3' to the Chi site. The properties and activities of the enzyme are changed at Chi. The Chi-altered holoenzyme produces a long 3'-ssDNA overhang and facilitates RecA-binding to the ssDNA for homologous DNA recombination and repair. Holoenzyme degrades any linearized DNA that is unable to undergo homologous recombination. In the holoenzyme this subunit contributes ATPase, 3'-5' helicase, exonuclease activity and loads RecA onto ssDNA.</text>
</comment>
<comment type="domain">
    <text evidence="15">The N-terminal DNA-binding domain is a ssDNA-dependent ATPase and has ATP-dependent 3'-5' helicase function. This domain interacts with RecC.</text>
</comment>
<comment type="catalytic activity">
    <reaction evidence="14 15">
        <text>ATP + H2O = ADP + phosphate + H(+)</text>
        <dbReference type="Rhea" id="RHEA:13065"/>
        <dbReference type="ChEBI" id="CHEBI:15377"/>
        <dbReference type="ChEBI" id="CHEBI:15378"/>
        <dbReference type="ChEBI" id="CHEBI:30616"/>
        <dbReference type="ChEBI" id="CHEBI:43474"/>
        <dbReference type="ChEBI" id="CHEBI:456216"/>
        <dbReference type="EC" id="5.6.2.4"/>
    </reaction>
</comment>
<evidence type="ECO:0000256" key="3">
    <source>
        <dbReference type="ARBA" id="ARBA00022741"/>
    </source>
</evidence>
<dbReference type="GO" id="GO:0005524">
    <property type="term" value="F:ATP binding"/>
    <property type="evidence" value="ECO:0007669"/>
    <property type="project" value="UniProtKB-UniRule"/>
</dbReference>
<feature type="binding site" evidence="16">
    <location>
        <begin position="21"/>
        <end position="28"/>
    </location>
    <ligand>
        <name>ATP</name>
        <dbReference type="ChEBI" id="CHEBI:30616"/>
    </ligand>
</feature>
<comment type="catalytic activity">
    <reaction evidence="13 15">
        <text>Couples ATP hydrolysis with the unwinding of duplex DNA by translocating in the 3'-5' direction.</text>
        <dbReference type="EC" id="5.6.2.4"/>
    </reaction>
</comment>
<dbReference type="InterPro" id="IPR000212">
    <property type="entry name" value="DNA_helicase_UvrD/REP"/>
</dbReference>
<dbReference type="EC" id="3.1.11.5" evidence="15"/>
<accession>A0A9Q4CQP4</accession>
<gene>
    <name evidence="15 19" type="primary">recB</name>
    <name evidence="19" type="ORF">N0392_13530</name>
</gene>
<evidence type="ECO:0000256" key="5">
    <source>
        <dbReference type="ARBA" id="ARBA00022801"/>
    </source>
</evidence>
<evidence type="ECO:0000313" key="19">
    <source>
        <dbReference type="EMBL" id="MCY0790702.1"/>
    </source>
</evidence>
<evidence type="ECO:0000256" key="11">
    <source>
        <dbReference type="ARBA" id="ARBA00023204"/>
    </source>
</evidence>
<evidence type="ECO:0000256" key="1">
    <source>
        <dbReference type="ARBA" id="ARBA00022722"/>
    </source>
</evidence>
<comment type="catalytic activity">
    <reaction evidence="15">
        <text>Exonucleolytic cleavage (in the presence of ATP) in either 5'- to 3'- or 3'- to 5'-direction to yield 5'-phosphooligonucleotides.</text>
        <dbReference type="EC" id="3.1.11.5"/>
    </reaction>
</comment>
<dbReference type="InterPro" id="IPR004586">
    <property type="entry name" value="RecB"/>
</dbReference>
<organism evidence="19 20">
    <name type="scientific">Morganella morganii</name>
    <name type="common">Proteus morganii</name>
    <dbReference type="NCBI Taxonomy" id="582"/>
    <lineage>
        <taxon>Bacteria</taxon>
        <taxon>Pseudomonadati</taxon>
        <taxon>Pseudomonadota</taxon>
        <taxon>Gammaproteobacteria</taxon>
        <taxon>Enterobacterales</taxon>
        <taxon>Morganellaceae</taxon>
        <taxon>Morganella</taxon>
    </lineage>
</organism>
<evidence type="ECO:0000259" key="17">
    <source>
        <dbReference type="PROSITE" id="PS51198"/>
    </source>
</evidence>
<dbReference type="CDD" id="cd22352">
    <property type="entry name" value="RecB_C-like"/>
    <property type="match status" value="1"/>
</dbReference>
<evidence type="ECO:0000256" key="10">
    <source>
        <dbReference type="ARBA" id="ARBA00023125"/>
    </source>
</evidence>
<dbReference type="EMBL" id="JAPNMI010000007">
    <property type="protein sequence ID" value="MCY0790702.1"/>
    <property type="molecule type" value="Genomic_DNA"/>
</dbReference>
<comment type="caution">
    <text evidence="19">The sequence shown here is derived from an EMBL/GenBank/DDBJ whole genome shotgun (WGS) entry which is preliminary data.</text>
</comment>
<comment type="cofactor">
    <cofactor evidence="15">
        <name>Mg(2+)</name>
        <dbReference type="ChEBI" id="CHEBI:18420"/>
    </cofactor>
    <text evidence="15">Binds 1 Mg(2+) ion per subunit.</text>
</comment>
<evidence type="ECO:0000256" key="12">
    <source>
        <dbReference type="ARBA" id="ARBA00023235"/>
    </source>
</evidence>
<keyword evidence="6 15" id="KW-0347">Helicase</keyword>
<keyword evidence="5 15" id="KW-0378">Hydrolase</keyword>
<dbReference type="GO" id="GO:0009338">
    <property type="term" value="C:exodeoxyribonuclease V complex"/>
    <property type="evidence" value="ECO:0007669"/>
    <property type="project" value="TreeGrafter"/>
</dbReference>
<dbReference type="NCBIfam" id="TIGR00609">
    <property type="entry name" value="recB"/>
    <property type="match status" value="1"/>
</dbReference>
<dbReference type="PROSITE" id="PS51217">
    <property type="entry name" value="UVRD_HELICASE_CTER"/>
    <property type="match status" value="1"/>
</dbReference>
<evidence type="ECO:0000256" key="16">
    <source>
        <dbReference type="PROSITE-ProRule" id="PRU00560"/>
    </source>
</evidence>
<dbReference type="GO" id="GO:0000287">
    <property type="term" value="F:magnesium ion binding"/>
    <property type="evidence" value="ECO:0007669"/>
    <property type="project" value="UniProtKB-UniRule"/>
</dbReference>
<evidence type="ECO:0000256" key="8">
    <source>
        <dbReference type="ARBA" id="ARBA00022840"/>
    </source>
</evidence>
<evidence type="ECO:0000256" key="9">
    <source>
        <dbReference type="ARBA" id="ARBA00022842"/>
    </source>
</evidence>
<feature type="binding site" evidence="15">
    <location>
        <position position="989"/>
    </location>
    <ligand>
        <name>Mg(2+)</name>
        <dbReference type="ChEBI" id="CHEBI:18420"/>
    </ligand>
</feature>
<dbReference type="HAMAP" id="MF_01485">
    <property type="entry name" value="RecB"/>
    <property type="match status" value="1"/>
</dbReference>
<keyword evidence="4 15" id="KW-0227">DNA damage</keyword>
<feature type="domain" description="UvrD-like helicase C-terminal" evidence="18">
    <location>
        <begin position="491"/>
        <end position="762"/>
    </location>
</feature>
<name>A0A9Q4CQP4_MORMO</name>
<feature type="domain" description="UvrD-like helicase ATP-binding" evidence="17">
    <location>
        <begin position="1"/>
        <end position="466"/>
    </location>
</feature>
<evidence type="ECO:0000256" key="15">
    <source>
        <dbReference type="HAMAP-Rule" id="MF_01485"/>
    </source>
</evidence>
<dbReference type="SUPFAM" id="SSF52980">
    <property type="entry name" value="Restriction endonuclease-like"/>
    <property type="match status" value="1"/>
</dbReference>
<dbReference type="NCBIfam" id="NF008128">
    <property type="entry name" value="PRK10876.1"/>
    <property type="match status" value="1"/>
</dbReference>
<feature type="binding site" evidence="15">
    <location>
        <position position="1113"/>
    </location>
    <ligand>
        <name>Mg(2+)</name>
        <dbReference type="ChEBI" id="CHEBI:18420"/>
    </ligand>
</feature>
<keyword evidence="10 15" id="KW-0238">DNA-binding</keyword>
<dbReference type="Gene3D" id="1.10.3170.10">
    <property type="entry name" value="Recbcd, chain B, domain 2"/>
    <property type="match status" value="1"/>
</dbReference>
<protein>
    <recommendedName>
        <fullName evidence="15">RecBCD enzyme subunit RecB</fullName>
        <ecNumber evidence="15">3.1.11.5</ecNumber>
        <ecNumber evidence="15">5.6.2.4</ecNumber>
    </recommendedName>
    <alternativeName>
        <fullName evidence="15">DNA 3'-5' helicase subunit RecB</fullName>
    </alternativeName>
    <alternativeName>
        <fullName evidence="15">Exonuclease V subunit RecB</fullName>
        <shortName evidence="15">ExoV subunit RecB</shortName>
    </alternativeName>
    <alternativeName>
        <fullName evidence="15">Helicase/nuclease RecBCD subunit RecB</fullName>
    </alternativeName>
</protein>
<evidence type="ECO:0000256" key="7">
    <source>
        <dbReference type="ARBA" id="ARBA00022839"/>
    </source>
</evidence>
<evidence type="ECO:0000259" key="18">
    <source>
        <dbReference type="PROSITE" id="PS51217"/>
    </source>
</evidence>
<evidence type="ECO:0000256" key="14">
    <source>
        <dbReference type="ARBA" id="ARBA00048988"/>
    </source>
</evidence>
<keyword evidence="7 15" id="KW-0269">Exonuclease</keyword>
<dbReference type="InterPro" id="IPR014017">
    <property type="entry name" value="DNA_helicase_UvrD-like_C"/>
</dbReference>
<keyword evidence="1 15" id="KW-0540">Nuclease</keyword>
<dbReference type="GO" id="GO:0005829">
    <property type="term" value="C:cytosol"/>
    <property type="evidence" value="ECO:0007669"/>
    <property type="project" value="TreeGrafter"/>
</dbReference>